<name>A0A2J8X163_PONAB</name>
<evidence type="ECO:0000256" key="2">
    <source>
        <dbReference type="SAM" id="SignalP"/>
    </source>
</evidence>
<organism evidence="4">
    <name type="scientific">Pongo abelii</name>
    <name type="common">Sumatran orangutan</name>
    <name type="synonym">Pongo pygmaeus abelii</name>
    <dbReference type="NCBI Taxonomy" id="9601"/>
    <lineage>
        <taxon>Eukaryota</taxon>
        <taxon>Metazoa</taxon>
        <taxon>Chordata</taxon>
        <taxon>Craniata</taxon>
        <taxon>Vertebrata</taxon>
        <taxon>Euteleostomi</taxon>
        <taxon>Mammalia</taxon>
        <taxon>Eutheria</taxon>
        <taxon>Euarchontoglires</taxon>
        <taxon>Primates</taxon>
        <taxon>Haplorrhini</taxon>
        <taxon>Catarrhini</taxon>
        <taxon>Hominidae</taxon>
        <taxon>Pongo</taxon>
    </lineage>
</organism>
<keyword evidence="2" id="KW-0732">Signal</keyword>
<feature type="signal peptide" evidence="2">
    <location>
        <begin position="1"/>
        <end position="21"/>
    </location>
</feature>
<evidence type="ECO:0000259" key="3">
    <source>
        <dbReference type="Pfam" id="PF01108"/>
    </source>
</evidence>
<feature type="domain" description="Fibronectin type-III" evidence="3">
    <location>
        <begin position="6"/>
        <end position="69"/>
    </location>
</feature>
<evidence type="ECO:0000313" key="4">
    <source>
        <dbReference type="EMBL" id="PNJ75752.1"/>
    </source>
</evidence>
<dbReference type="Gene3D" id="2.60.40.10">
    <property type="entry name" value="Immunoglobulins"/>
    <property type="match status" value="1"/>
</dbReference>
<protein>
    <submittedName>
        <fullName evidence="4">IL10RA isoform 6</fullName>
    </submittedName>
</protein>
<gene>
    <name evidence="4" type="ORF">CR201_G0006048</name>
</gene>
<feature type="chain" id="PRO_5014408268" evidence="2">
    <location>
        <begin position="22"/>
        <end position="94"/>
    </location>
</feature>
<accession>A0A2J8X163</accession>
<dbReference type="EMBL" id="NDHI03003374">
    <property type="protein sequence ID" value="PNJ75752.1"/>
    <property type="molecule type" value="Genomic_DNA"/>
</dbReference>
<proteinExistence type="predicted"/>
<dbReference type="SUPFAM" id="SSF49265">
    <property type="entry name" value="Fibronectin type III"/>
    <property type="match status" value="1"/>
</dbReference>
<dbReference type="InterPro" id="IPR036116">
    <property type="entry name" value="FN3_sf"/>
</dbReference>
<dbReference type="Pfam" id="PF01108">
    <property type="entry name" value="Tissue_fac"/>
    <property type="match status" value="1"/>
</dbReference>
<evidence type="ECO:0000256" key="1">
    <source>
        <dbReference type="SAM" id="MobiDB-lite"/>
    </source>
</evidence>
<comment type="caution">
    <text evidence="4">The sequence shown here is derived from an EMBL/GenBank/DDBJ whole genome shotgun (WGS) entry which is preliminary data.</text>
</comment>
<sequence length="94" mass="10522">MLPCLVVLLAALLSLRLGSDAHETELPSPPSVWFEAEFFHHILHWTPIPNQSESTCYEVALLSDSDSWQCEARDPQWLHPRGDSAPQAQDGPCK</sequence>
<feature type="region of interest" description="Disordered" evidence="1">
    <location>
        <begin position="75"/>
        <end position="94"/>
    </location>
</feature>
<dbReference type="AlphaFoldDB" id="A0A2J8X163"/>
<reference evidence="4" key="1">
    <citation type="submission" date="2017-12" db="EMBL/GenBank/DDBJ databases">
        <title>High-resolution comparative analysis of great ape genomes.</title>
        <authorList>
            <person name="Pollen A."/>
            <person name="Hastie A."/>
            <person name="Hormozdiari F."/>
            <person name="Dougherty M."/>
            <person name="Liu R."/>
            <person name="Chaisson M."/>
            <person name="Hoppe E."/>
            <person name="Hill C."/>
            <person name="Pang A."/>
            <person name="Hillier L."/>
            <person name="Baker C."/>
            <person name="Armstrong J."/>
            <person name="Shendure J."/>
            <person name="Paten B."/>
            <person name="Wilson R."/>
            <person name="Chao H."/>
            <person name="Schneider V."/>
            <person name="Ventura M."/>
            <person name="Kronenberg Z."/>
            <person name="Murali S."/>
            <person name="Gordon D."/>
            <person name="Cantsilieris S."/>
            <person name="Munson K."/>
            <person name="Nelson B."/>
            <person name="Raja A."/>
            <person name="Underwood J."/>
            <person name="Diekhans M."/>
            <person name="Fiddes I."/>
            <person name="Haussler D."/>
            <person name="Eichler E."/>
        </authorList>
    </citation>
    <scope>NUCLEOTIDE SEQUENCE [LARGE SCALE GENOMIC DNA]</scope>
    <source>
        <strain evidence="4">Susie</strain>
    </source>
</reference>
<dbReference type="InterPro" id="IPR003961">
    <property type="entry name" value="FN3_dom"/>
</dbReference>
<dbReference type="InterPro" id="IPR013783">
    <property type="entry name" value="Ig-like_fold"/>
</dbReference>